<organism evidence="2 3">
    <name type="scientific">Prorocentrum cordatum</name>
    <dbReference type="NCBI Taxonomy" id="2364126"/>
    <lineage>
        <taxon>Eukaryota</taxon>
        <taxon>Sar</taxon>
        <taxon>Alveolata</taxon>
        <taxon>Dinophyceae</taxon>
        <taxon>Prorocentrales</taxon>
        <taxon>Prorocentraceae</taxon>
        <taxon>Prorocentrum</taxon>
    </lineage>
</organism>
<accession>A0ABN9WY72</accession>
<evidence type="ECO:0000313" key="2">
    <source>
        <dbReference type="EMBL" id="CAK0890592.1"/>
    </source>
</evidence>
<gene>
    <name evidence="2" type="ORF">PCOR1329_LOCUS70775</name>
</gene>
<protein>
    <submittedName>
        <fullName evidence="2">Uncharacterized protein</fullName>
    </submittedName>
</protein>
<name>A0ABN9WY72_9DINO</name>
<dbReference type="EMBL" id="CAUYUJ010019370">
    <property type="protein sequence ID" value="CAK0890592.1"/>
    <property type="molecule type" value="Genomic_DNA"/>
</dbReference>
<comment type="caution">
    <text evidence="2">The sequence shown here is derived from an EMBL/GenBank/DDBJ whole genome shotgun (WGS) entry which is preliminary data.</text>
</comment>
<dbReference type="Proteomes" id="UP001189429">
    <property type="component" value="Unassembled WGS sequence"/>
</dbReference>
<reference evidence="2" key="1">
    <citation type="submission" date="2023-10" db="EMBL/GenBank/DDBJ databases">
        <authorList>
            <person name="Chen Y."/>
            <person name="Shah S."/>
            <person name="Dougan E. K."/>
            <person name="Thang M."/>
            <person name="Chan C."/>
        </authorList>
    </citation>
    <scope>NUCLEOTIDE SEQUENCE [LARGE SCALE GENOMIC DNA]</scope>
</reference>
<evidence type="ECO:0000256" key="1">
    <source>
        <dbReference type="SAM" id="MobiDB-lite"/>
    </source>
</evidence>
<feature type="region of interest" description="Disordered" evidence="1">
    <location>
        <begin position="29"/>
        <end position="55"/>
    </location>
</feature>
<sequence length="221" mass="24660">MRPGWEGRHLHSPISICGEPRLDAVLRRRGRMTLPRSPPRERRTHPRQRHRELHTQGAIPWMRHHVNLCRTGQRSGGPAREAAESDITRSSPLATSSLLAQARPRRPQRVSAGPASWGAWGRAAPPRPRPKRGAPETVSVRAGCGRQIYPRALAERRCACVRAMVKICPLRGAGQSAPAEKLTPMVLKKSFFTRGRLACGDVPKFWCVRVAHPISWLEQTG</sequence>
<keyword evidence="3" id="KW-1185">Reference proteome</keyword>
<feature type="region of interest" description="Disordered" evidence="1">
    <location>
        <begin position="70"/>
        <end position="136"/>
    </location>
</feature>
<feature type="compositionally biased region" description="Polar residues" evidence="1">
    <location>
        <begin position="88"/>
        <end position="99"/>
    </location>
</feature>
<evidence type="ECO:0000313" key="3">
    <source>
        <dbReference type="Proteomes" id="UP001189429"/>
    </source>
</evidence>
<proteinExistence type="predicted"/>
<feature type="compositionally biased region" description="Basic residues" evidence="1">
    <location>
        <begin position="42"/>
        <end position="52"/>
    </location>
</feature>